<proteinExistence type="predicted"/>
<feature type="domain" description="Aminotransferase class V" evidence="2">
    <location>
        <begin position="82"/>
        <end position="399"/>
    </location>
</feature>
<name>A0A5B9MBF8_9BACT</name>
<dbReference type="GO" id="GO:0045439">
    <property type="term" value="F:isopenicillin-N epimerase activity"/>
    <property type="evidence" value="ECO:0007669"/>
    <property type="project" value="UniProtKB-EC"/>
</dbReference>
<dbReference type="PANTHER" id="PTHR43092:SF6">
    <property type="entry name" value="BLR1280 PROTEIN"/>
    <property type="match status" value="1"/>
</dbReference>
<evidence type="ECO:0000256" key="1">
    <source>
        <dbReference type="ARBA" id="ARBA00022898"/>
    </source>
</evidence>
<dbReference type="Gene3D" id="3.90.1150.10">
    <property type="entry name" value="Aspartate Aminotransferase, domain 1"/>
    <property type="match status" value="1"/>
</dbReference>
<dbReference type="EMBL" id="CP036264">
    <property type="protein sequence ID" value="QEF98611.1"/>
    <property type="molecule type" value="Genomic_DNA"/>
</dbReference>
<dbReference type="Proteomes" id="UP000321353">
    <property type="component" value="Chromosome"/>
</dbReference>
<dbReference type="AlphaFoldDB" id="A0A5B9MBF8"/>
<dbReference type="Gene3D" id="3.40.640.10">
    <property type="entry name" value="Type I PLP-dependent aspartate aminotransferase-like (Major domain)"/>
    <property type="match status" value="1"/>
</dbReference>
<reference evidence="3 4" key="1">
    <citation type="submission" date="2019-02" db="EMBL/GenBank/DDBJ databases">
        <title>Planctomycetal bacteria perform biofilm scaping via a novel small molecule.</title>
        <authorList>
            <person name="Jeske O."/>
            <person name="Boedeker C."/>
            <person name="Wiegand S."/>
            <person name="Breitling P."/>
            <person name="Kallscheuer N."/>
            <person name="Jogler M."/>
            <person name="Rohde M."/>
            <person name="Petersen J."/>
            <person name="Medema M.H."/>
            <person name="Surup F."/>
            <person name="Jogler C."/>
        </authorList>
    </citation>
    <scope>NUCLEOTIDE SEQUENCE [LARGE SCALE GENOMIC DNA]</scope>
    <source>
        <strain evidence="3 4">Mal15</strain>
    </source>
</reference>
<sequence>MSKKSNSNLKRPCSWREVRREFRLAPNVAHLAPMLFASHPRVVRRAIAKHRRVLDRNPKRAHDDLEINDVRVLCSAASYFGCSPNQIALTDSTTMGLGLVLTSLKFSAGDQILQSEHGHYSSDAAIGYACDRYDAVRVKKTLYDSDDPAEACQDEMVHQLMSGITDATRVVVITWVHSSSGVKLPLQRIAEHLRQINEKRPAERKILLVVDGVHALGVEDFELREGCCDFFIAGCHKTLCGPRGTGIIWGSAAGWNRMRPTIPPFGRDRIECWRLGKADIGAIGRRMTPGGYHSYENRWALADAFDFQLEIGKQRIRHRIHRLAQFCKQRLASMPHVRLLTPMSQDLSSGIVCFNVDGWEPDDLETELARNGVIASANPYKIPCMRFSFGLYTSRRDIRKGLSVIQSVGQR</sequence>
<dbReference type="InterPro" id="IPR000192">
    <property type="entry name" value="Aminotrans_V_dom"/>
</dbReference>
<dbReference type="KEGG" id="smam:Mal15_26660"/>
<gene>
    <name evidence="3" type="primary">cefD_1</name>
    <name evidence="3" type="ORF">Mal15_26660</name>
</gene>
<accession>A0A5B9MBF8</accession>
<keyword evidence="1" id="KW-0663">Pyridoxal phosphate</keyword>
<dbReference type="PANTHER" id="PTHR43092">
    <property type="entry name" value="L-CYSTEINE DESULFHYDRASE"/>
    <property type="match status" value="1"/>
</dbReference>
<organism evidence="3 4">
    <name type="scientific">Stieleria maiorica</name>
    <dbReference type="NCBI Taxonomy" id="2795974"/>
    <lineage>
        <taxon>Bacteria</taxon>
        <taxon>Pseudomonadati</taxon>
        <taxon>Planctomycetota</taxon>
        <taxon>Planctomycetia</taxon>
        <taxon>Pirellulales</taxon>
        <taxon>Pirellulaceae</taxon>
        <taxon>Stieleria</taxon>
    </lineage>
</organism>
<dbReference type="RefSeq" id="WP_147868125.1">
    <property type="nucleotide sequence ID" value="NZ_CP036264.1"/>
</dbReference>
<keyword evidence="3" id="KW-0413">Isomerase</keyword>
<evidence type="ECO:0000313" key="4">
    <source>
        <dbReference type="Proteomes" id="UP000321353"/>
    </source>
</evidence>
<keyword evidence="4" id="KW-1185">Reference proteome</keyword>
<dbReference type="InterPro" id="IPR015421">
    <property type="entry name" value="PyrdxlP-dep_Trfase_major"/>
</dbReference>
<evidence type="ECO:0000313" key="3">
    <source>
        <dbReference type="EMBL" id="QEF98611.1"/>
    </source>
</evidence>
<dbReference type="Pfam" id="PF00266">
    <property type="entry name" value="Aminotran_5"/>
    <property type="match status" value="1"/>
</dbReference>
<dbReference type="InterPro" id="IPR015422">
    <property type="entry name" value="PyrdxlP-dep_Trfase_small"/>
</dbReference>
<dbReference type="InterPro" id="IPR015424">
    <property type="entry name" value="PyrdxlP-dep_Trfase"/>
</dbReference>
<protein>
    <submittedName>
        <fullName evidence="3">Isopenicillin N epimerase</fullName>
        <ecNumber evidence="3">5.1.1.17</ecNumber>
    </submittedName>
</protein>
<dbReference type="SUPFAM" id="SSF53383">
    <property type="entry name" value="PLP-dependent transferases"/>
    <property type="match status" value="1"/>
</dbReference>
<evidence type="ECO:0000259" key="2">
    <source>
        <dbReference type="Pfam" id="PF00266"/>
    </source>
</evidence>
<dbReference type="EC" id="5.1.1.17" evidence="3"/>